<dbReference type="InterPro" id="IPR003439">
    <property type="entry name" value="ABC_transporter-like_ATP-bd"/>
</dbReference>
<organism evidence="6 7">
    <name type="scientific">Ideonella azotifigens</name>
    <dbReference type="NCBI Taxonomy" id="513160"/>
    <lineage>
        <taxon>Bacteria</taxon>
        <taxon>Pseudomonadati</taxon>
        <taxon>Pseudomonadota</taxon>
        <taxon>Betaproteobacteria</taxon>
        <taxon>Burkholderiales</taxon>
        <taxon>Sphaerotilaceae</taxon>
        <taxon>Ideonella</taxon>
    </lineage>
</organism>
<dbReference type="InterPro" id="IPR015855">
    <property type="entry name" value="ABC_transpr_MalK-like"/>
</dbReference>
<gene>
    <name evidence="6" type="ORF">GCM10009107_34440</name>
</gene>
<dbReference type="PANTHER" id="PTHR43875">
    <property type="entry name" value="MALTODEXTRIN IMPORT ATP-BINDING PROTEIN MSMX"/>
    <property type="match status" value="1"/>
</dbReference>
<dbReference type="Gene3D" id="3.40.50.300">
    <property type="entry name" value="P-loop containing nucleotide triphosphate hydrolases"/>
    <property type="match status" value="1"/>
</dbReference>
<dbReference type="InterPro" id="IPR047641">
    <property type="entry name" value="ABC_transpr_MalK/UgpC-like"/>
</dbReference>
<keyword evidence="2" id="KW-0472">Membrane</keyword>
<dbReference type="InterPro" id="IPR013611">
    <property type="entry name" value="Transp-assoc_OB_typ2"/>
</dbReference>
<keyword evidence="2" id="KW-1003">Cell membrane</keyword>
<dbReference type="InterPro" id="IPR017871">
    <property type="entry name" value="ABC_transporter-like_CS"/>
</dbReference>
<name>A0ABN1K6G7_9BURK</name>
<evidence type="ECO:0000256" key="2">
    <source>
        <dbReference type="ARBA" id="ARBA00022475"/>
    </source>
</evidence>
<accession>A0ABN1K6G7</accession>
<evidence type="ECO:0000256" key="3">
    <source>
        <dbReference type="ARBA" id="ARBA00022741"/>
    </source>
</evidence>
<dbReference type="EMBL" id="BAAAEW010000022">
    <property type="protein sequence ID" value="GAA0756201.1"/>
    <property type="molecule type" value="Genomic_DNA"/>
</dbReference>
<dbReference type="GO" id="GO:0005524">
    <property type="term" value="F:ATP binding"/>
    <property type="evidence" value="ECO:0007669"/>
    <property type="project" value="UniProtKB-KW"/>
</dbReference>
<dbReference type="PROSITE" id="PS00211">
    <property type="entry name" value="ABC_TRANSPORTER_1"/>
    <property type="match status" value="1"/>
</dbReference>
<dbReference type="CDD" id="cd03301">
    <property type="entry name" value="ABC_MalK_N"/>
    <property type="match status" value="1"/>
</dbReference>
<dbReference type="Proteomes" id="UP001500279">
    <property type="component" value="Unassembled WGS sequence"/>
</dbReference>
<dbReference type="Gene3D" id="2.40.50.140">
    <property type="entry name" value="Nucleic acid-binding proteins"/>
    <property type="match status" value="1"/>
</dbReference>
<protein>
    <submittedName>
        <fullName evidence="6">ATP-binding cassette domain-containing protein</fullName>
    </submittedName>
</protein>
<dbReference type="SUPFAM" id="SSF52540">
    <property type="entry name" value="P-loop containing nucleoside triphosphate hydrolases"/>
    <property type="match status" value="1"/>
</dbReference>
<dbReference type="Pfam" id="PF00005">
    <property type="entry name" value="ABC_tran"/>
    <property type="match status" value="1"/>
</dbReference>
<dbReference type="Pfam" id="PF08402">
    <property type="entry name" value="TOBE_2"/>
    <property type="match status" value="1"/>
</dbReference>
<feature type="domain" description="ABC transporter" evidence="5">
    <location>
        <begin position="2"/>
        <end position="235"/>
    </location>
</feature>
<dbReference type="InterPro" id="IPR012340">
    <property type="entry name" value="NA-bd_OB-fold"/>
</dbReference>
<dbReference type="InterPro" id="IPR027417">
    <property type="entry name" value="P-loop_NTPase"/>
</dbReference>
<dbReference type="PANTHER" id="PTHR43875:SF3">
    <property type="entry name" value="MALTOSE_MALTODEXTRIN IMPORT ATP-BINDING PROTEIN MALK"/>
    <property type="match status" value="1"/>
</dbReference>
<dbReference type="SUPFAM" id="SSF50331">
    <property type="entry name" value="MOP-like"/>
    <property type="match status" value="1"/>
</dbReference>
<keyword evidence="3" id="KW-0547">Nucleotide-binding</keyword>
<dbReference type="SMART" id="SM00382">
    <property type="entry name" value="AAA"/>
    <property type="match status" value="1"/>
</dbReference>
<reference evidence="6 7" key="1">
    <citation type="journal article" date="2019" name="Int. J. Syst. Evol. Microbiol.">
        <title>The Global Catalogue of Microorganisms (GCM) 10K type strain sequencing project: providing services to taxonomists for standard genome sequencing and annotation.</title>
        <authorList>
            <consortium name="The Broad Institute Genomics Platform"/>
            <consortium name="The Broad Institute Genome Sequencing Center for Infectious Disease"/>
            <person name="Wu L."/>
            <person name="Ma J."/>
        </authorList>
    </citation>
    <scope>NUCLEOTIDE SEQUENCE [LARGE SCALE GENOMIC DNA]</scope>
    <source>
        <strain evidence="6 7">JCM 15503</strain>
    </source>
</reference>
<proteinExistence type="predicted"/>
<keyword evidence="1" id="KW-0813">Transport</keyword>
<evidence type="ECO:0000259" key="5">
    <source>
        <dbReference type="PROSITE" id="PS50893"/>
    </source>
</evidence>
<sequence length="372" mass="39979">MFKRYDGGADIVRDVSLDIADGEFCVFVGPSGCGKSTLLRMIAGLEDITGGTLRIGGKPVNDLAPSERDVAMVFQNYALYPHLSVSQNISFGLKLSGMKSPEIRTRVGQIAKVLEIEHLLERKPRALSGGQRQRVAIGRALVRNPGVFLFDEPLSNLDAALRTQTRLEIARMHREYGRASTVYVTHDQVEAMTLGDKIVLLHTGEDMTRHGSVAQVGTPMDLYQHPRNLFVARFIGSPQMNLLSAQVVSLAPGGVTVALRDGTQVTAGVSPDGLALGAKVTLGVRSEHLSLCESASDNVLGGRIQWVEHLGDTTFAYVDAAHGGTPERALVVRLPGDSAVVVGDAVGLRLPTEHLHVFGEDGLALRRLAARP</sequence>
<dbReference type="PROSITE" id="PS50893">
    <property type="entry name" value="ABC_TRANSPORTER_2"/>
    <property type="match status" value="1"/>
</dbReference>
<evidence type="ECO:0000313" key="7">
    <source>
        <dbReference type="Proteomes" id="UP001500279"/>
    </source>
</evidence>
<dbReference type="InterPro" id="IPR008995">
    <property type="entry name" value="Mo/tungstate-bd_C_term_dom"/>
</dbReference>
<comment type="caution">
    <text evidence="6">The sequence shown here is derived from an EMBL/GenBank/DDBJ whole genome shotgun (WGS) entry which is preliminary data.</text>
</comment>
<dbReference type="InterPro" id="IPR003593">
    <property type="entry name" value="AAA+_ATPase"/>
</dbReference>
<dbReference type="NCBIfam" id="NF008653">
    <property type="entry name" value="PRK11650.1"/>
    <property type="match status" value="1"/>
</dbReference>
<evidence type="ECO:0000256" key="1">
    <source>
        <dbReference type="ARBA" id="ARBA00022448"/>
    </source>
</evidence>
<dbReference type="Gene3D" id="2.40.50.100">
    <property type="match status" value="1"/>
</dbReference>
<evidence type="ECO:0000313" key="6">
    <source>
        <dbReference type="EMBL" id="GAA0756201.1"/>
    </source>
</evidence>
<keyword evidence="7" id="KW-1185">Reference proteome</keyword>
<keyword evidence="4 6" id="KW-0067">ATP-binding</keyword>
<evidence type="ECO:0000256" key="4">
    <source>
        <dbReference type="ARBA" id="ARBA00022840"/>
    </source>
</evidence>